<dbReference type="Pfam" id="PF01471">
    <property type="entry name" value="PG_binding_1"/>
    <property type="match status" value="1"/>
</dbReference>
<dbReference type="SUPFAM" id="SSF47090">
    <property type="entry name" value="PGBD-like"/>
    <property type="match status" value="1"/>
</dbReference>
<name>A0A1Q8CY12_9PSEU</name>
<dbReference type="AlphaFoldDB" id="A0A1Q8CY12"/>
<comment type="caution">
    <text evidence="2">The sequence shown here is derived from an EMBL/GenBank/DDBJ whole genome shotgun (WGS) entry which is preliminary data.</text>
</comment>
<dbReference type="Proteomes" id="UP000185596">
    <property type="component" value="Unassembled WGS sequence"/>
</dbReference>
<dbReference type="Gene3D" id="1.10.101.10">
    <property type="entry name" value="PGBD-like superfamily/PGBD"/>
    <property type="match status" value="1"/>
</dbReference>
<feature type="domain" description="Peptidoglycan binding-like" evidence="1">
    <location>
        <begin position="13"/>
        <end position="68"/>
    </location>
</feature>
<evidence type="ECO:0000259" key="1">
    <source>
        <dbReference type="Pfam" id="PF01471"/>
    </source>
</evidence>
<organism evidence="2 3">
    <name type="scientific">Actinophytocola xanthii</name>
    <dbReference type="NCBI Taxonomy" id="1912961"/>
    <lineage>
        <taxon>Bacteria</taxon>
        <taxon>Bacillati</taxon>
        <taxon>Actinomycetota</taxon>
        <taxon>Actinomycetes</taxon>
        <taxon>Pseudonocardiales</taxon>
        <taxon>Pseudonocardiaceae</taxon>
    </lineage>
</organism>
<reference evidence="2 3" key="1">
    <citation type="submission" date="2016-12" db="EMBL/GenBank/DDBJ databases">
        <title>The draft genome sequence of Actinophytocola sp. 11-183.</title>
        <authorList>
            <person name="Wang W."/>
            <person name="Yuan L."/>
        </authorList>
    </citation>
    <scope>NUCLEOTIDE SEQUENCE [LARGE SCALE GENOMIC DNA]</scope>
    <source>
        <strain evidence="2 3">11-183</strain>
    </source>
</reference>
<dbReference type="EMBL" id="MSIE01000002">
    <property type="protein sequence ID" value="OLF19229.1"/>
    <property type="molecule type" value="Genomic_DNA"/>
</dbReference>
<keyword evidence="3" id="KW-1185">Reference proteome</keyword>
<protein>
    <recommendedName>
        <fullName evidence="1">Peptidoglycan binding-like domain-containing protein</fullName>
    </recommendedName>
</protein>
<evidence type="ECO:0000313" key="3">
    <source>
        <dbReference type="Proteomes" id="UP000185596"/>
    </source>
</evidence>
<gene>
    <name evidence="2" type="ORF">BU204_02440</name>
</gene>
<proteinExistence type="predicted"/>
<dbReference type="InterPro" id="IPR036366">
    <property type="entry name" value="PGBDSf"/>
</dbReference>
<sequence>MAEQPALGAGDTGEWVTYLQQLLEYHQVGSGFQAGEYCAATEQAVAAVQQRHGLAATGSCDPGTWAALTGEPAGGEQSHRPPNDIAVSLQVEVAAPDEQYTIEQLDDLPANAGRTS</sequence>
<dbReference type="STRING" id="1912961.BU204_02440"/>
<evidence type="ECO:0000313" key="2">
    <source>
        <dbReference type="EMBL" id="OLF19229.1"/>
    </source>
</evidence>
<dbReference type="RefSeq" id="WP_075123833.1">
    <property type="nucleotide sequence ID" value="NZ_MSIE01000002.1"/>
</dbReference>
<accession>A0A1Q8CY12</accession>
<dbReference type="InterPro" id="IPR036365">
    <property type="entry name" value="PGBD-like_sf"/>
</dbReference>
<dbReference type="InterPro" id="IPR002477">
    <property type="entry name" value="Peptidoglycan-bd-like"/>
</dbReference>